<dbReference type="InterPro" id="IPR055166">
    <property type="entry name" value="Transc_reg_Sar_Rot_HTH"/>
</dbReference>
<evidence type="ECO:0000256" key="3">
    <source>
        <dbReference type="ARBA" id="ARBA00023163"/>
    </source>
</evidence>
<protein>
    <submittedName>
        <fullName evidence="5">DNA-binding MarR family transcriptional regulator</fullName>
    </submittedName>
</protein>
<dbReference type="SMART" id="SM00347">
    <property type="entry name" value="HTH_MARR"/>
    <property type="match status" value="1"/>
</dbReference>
<dbReference type="PANTHER" id="PTHR33164">
    <property type="entry name" value="TRANSCRIPTIONAL REGULATOR, MARR FAMILY"/>
    <property type="match status" value="1"/>
</dbReference>
<dbReference type="GO" id="GO:0003700">
    <property type="term" value="F:DNA-binding transcription factor activity"/>
    <property type="evidence" value="ECO:0007669"/>
    <property type="project" value="InterPro"/>
</dbReference>
<dbReference type="GO" id="GO:0006950">
    <property type="term" value="P:response to stress"/>
    <property type="evidence" value="ECO:0007669"/>
    <property type="project" value="TreeGrafter"/>
</dbReference>
<keyword evidence="6" id="KW-1185">Reference proteome</keyword>
<dbReference type="Gene3D" id="1.10.10.10">
    <property type="entry name" value="Winged helix-like DNA-binding domain superfamily/Winged helix DNA-binding domain"/>
    <property type="match status" value="1"/>
</dbReference>
<organism evidence="5 6">
    <name type="scientific">Dysgonomonas hofstadii</name>
    <dbReference type="NCBI Taxonomy" id="637886"/>
    <lineage>
        <taxon>Bacteria</taxon>
        <taxon>Pseudomonadati</taxon>
        <taxon>Bacteroidota</taxon>
        <taxon>Bacteroidia</taxon>
        <taxon>Bacteroidales</taxon>
        <taxon>Dysgonomonadaceae</taxon>
        <taxon>Dysgonomonas</taxon>
    </lineage>
</organism>
<dbReference type="SUPFAM" id="SSF46785">
    <property type="entry name" value="Winged helix' DNA-binding domain"/>
    <property type="match status" value="1"/>
</dbReference>
<feature type="domain" description="HTH marR-type" evidence="4">
    <location>
        <begin position="12"/>
        <end position="152"/>
    </location>
</feature>
<comment type="caution">
    <text evidence="5">The sequence shown here is derived from an EMBL/GenBank/DDBJ whole genome shotgun (WGS) entry which is preliminary data.</text>
</comment>
<dbReference type="AlphaFoldDB" id="A0A840CHZ0"/>
<reference evidence="5 6" key="1">
    <citation type="submission" date="2020-08" db="EMBL/GenBank/DDBJ databases">
        <title>Genomic Encyclopedia of Type Strains, Phase IV (KMG-IV): sequencing the most valuable type-strain genomes for metagenomic binning, comparative biology and taxonomic classification.</title>
        <authorList>
            <person name="Goeker M."/>
        </authorList>
    </citation>
    <scope>NUCLEOTIDE SEQUENCE [LARGE SCALE GENOMIC DNA]</scope>
    <source>
        <strain evidence="5 6">DSM 104969</strain>
    </source>
</reference>
<dbReference type="GO" id="GO:0003677">
    <property type="term" value="F:DNA binding"/>
    <property type="evidence" value="ECO:0007669"/>
    <property type="project" value="UniProtKB-KW"/>
</dbReference>
<name>A0A840CHZ0_9BACT</name>
<evidence type="ECO:0000256" key="1">
    <source>
        <dbReference type="ARBA" id="ARBA00023015"/>
    </source>
</evidence>
<evidence type="ECO:0000313" key="5">
    <source>
        <dbReference type="EMBL" id="MBB4035580.1"/>
    </source>
</evidence>
<evidence type="ECO:0000256" key="2">
    <source>
        <dbReference type="ARBA" id="ARBA00023125"/>
    </source>
</evidence>
<keyword evidence="1" id="KW-0805">Transcription regulation</keyword>
<keyword evidence="3" id="KW-0804">Transcription</keyword>
<dbReference type="EMBL" id="JACIEP010000004">
    <property type="protein sequence ID" value="MBB4035580.1"/>
    <property type="molecule type" value="Genomic_DNA"/>
</dbReference>
<accession>A0A840CHZ0</accession>
<evidence type="ECO:0000259" key="4">
    <source>
        <dbReference type="PROSITE" id="PS50995"/>
    </source>
</evidence>
<proteinExistence type="predicted"/>
<dbReference type="RefSeq" id="WP_183306510.1">
    <property type="nucleotide sequence ID" value="NZ_JACIEP010000004.1"/>
</dbReference>
<dbReference type="InterPro" id="IPR036388">
    <property type="entry name" value="WH-like_DNA-bd_sf"/>
</dbReference>
<dbReference type="PANTHER" id="PTHR33164:SF43">
    <property type="entry name" value="HTH-TYPE TRANSCRIPTIONAL REPRESSOR YETL"/>
    <property type="match status" value="1"/>
</dbReference>
<evidence type="ECO:0000313" key="6">
    <source>
        <dbReference type="Proteomes" id="UP000555103"/>
    </source>
</evidence>
<dbReference type="Proteomes" id="UP000555103">
    <property type="component" value="Unassembled WGS sequence"/>
</dbReference>
<dbReference type="InterPro" id="IPR036390">
    <property type="entry name" value="WH_DNA-bd_sf"/>
</dbReference>
<sequence length="156" mass="17838">MDVKCNKLGNPYEDVGYLIWRISKYWQRGKLRLLDEYGLTGTQLELLGAIYHMSCQNMEATQIVLSQETEIDPMTTSTILRNLEKKGLISRRESVIDTRARIVEVTEAGAELFSKAMTKVKEGQELLFKNIDKDALVVQLQILLGEMDRLSKINNN</sequence>
<dbReference type="Pfam" id="PF22381">
    <property type="entry name" value="Staph_reg_Sar_Rot"/>
    <property type="match status" value="1"/>
</dbReference>
<dbReference type="InterPro" id="IPR039422">
    <property type="entry name" value="MarR/SlyA-like"/>
</dbReference>
<dbReference type="InterPro" id="IPR000835">
    <property type="entry name" value="HTH_MarR-typ"/>
</dbReference>
<dbReference type="PROSITE" id="PS50995">
    <property type="entry name" value="HTH_MARR_2"/>
    <property type="match status" value="1"/>
</dbReference>
<keyword evidence="2 5" id="KW-0238">DNA-binding</keyword>
<gene>
    <name evidence="5" type="ORF">GGR21_001473</name>
</gene>